<dbReference type="InterPro" id="IPR058792">
    <property type="entry name" value="Beta-barrel_RND_2"/>
</dbReference>
<accession>A0A063Y423</accession>
<evidence type="ECO:0000256" key="3">
    <source>
        <dbReference type="ARBA" id="ARBA00022448"/>
    </source>
</evidence>
<dbReference type="Pfam" id="PF25954">
    <property type="entry name" value="Beta-barrel_RND_2"/>
    <property type="match status" value="1"/>
</dbReference>
<feature type="chain" id="PRO_5001620179" evidence="4">
    <location>
        <begin position="27"/>
        <end position="352"/>
    </location>
</feature>
<name>A0A063Y423_9GAMM</name>
<evidence type="ECO:0000256" key="1">
    <source>
        <dbReference type="ARBA" id="ARBA00004196"/>
    </source>
</evidence>
<proteinExistence type="inferred from homology"/>
<evidence type="ECO:0000256" key="2">
    <source>
        <dbReference type="ARBA" id="ARBA00009477"/>
    </source>
</evidence>
<dbReference type="PANTHER" id="PTHR30469:SF11">
    <property type="entry name" value="BLL4320 PROTEIN"/>
    <property type="match status" value="1"/>
</dbReference>
<dbReference type="AlphaFoldDB" id="A0A063Y423"/>
<dbReference type="Proteomes" id="UP000027318">
    <property type="component" value="Unassembled WGS sequence"/>
</dbReference>
<dbReference type="FunFam" id="2.40.30.170:FF:000010">
    <property type="entry name" value="Efflux RND transporter periplasmic adaptor subunit"/>
    <property type="match status" value="1"/>
</dbReference>
<dbReference type="Gene3D" id="1.10.287.470">
    <property type="entry name" value="Helix hairpin bin"/>
    <property type="match status" value="1"/>
</dbReference>
<dbReference type="OrthoDB" id="9800613at2"/>
<keyword evidence="3" id="KW-0813">Transport</keyword>
<dbReference type="EMBL" id="JMSZ01000032">
    <property type="protein sequence ID" value="KDE39287.1"/>
    <property type="molecule type" value="Genomic_DNA"/>
</dbReference>
<dbReference type="Pfam" id="PF25917">
    <property type="entry name" value="BSH_RND"/>
    <property type="match status" value="1"/>
</dbReference>
<comment type="caution">
    <text evidence="9">The sequence shown here is derived from an EMBL/GenBank/DDBJ whole genome shotgun (WGS) entry which is preliminary data.</text>
</comment>
<dbReference type="RefSeq" id="WP_036548215.1">
    <property type="nucleotide sequence ID" value="NZ_JMSZ01000032.1"/>
</dbReference>
<comment type="subcellular location">
    <subcellularLocation>
        <location evidence="1">Cell envelope</location>
    </subcellularLocation>
</comment>
<dbReference type="InterPro" id="IPR058624">
    <property type="entry name" value="MdtA-like_HH"/>
</dbReference>
<dbReference type="NCBIfam" id="TIGR01730">
    <property type="entry name" value="RND_mfp"/>
    <property type="match status" value="1"/>
</dbReference>
<evidence type="ECO:0000313" key="10">
    <source>
        <dbReference type="Proteomes" id="UP000027318"/>
    </source>
</evidence>
<organism evidence="9 10">
    <name type="scientific">Nitrincola lacisaponensis</name>
    <dbReference type="NCBI Taxonomy" id="267850"/>
    <lineage>
        <taxon>Bacteria</taxon>
        <taxon>Pseudomonadati</taxon>
        <taxon>Pseudomonadota</taxon>
        <taxon>Gammaproteobacteria</taxon>
        <taxon>Oceanospirillales</taxon>
        <taxon>Oceanospirillaceae</taxon>
        <taxon>Nitrincola</taxon>
    </lineage>
</organism>
<dbReference type="Gene3D" id="2.40.420.20">
    <property type="match status" value="1"/>
</dbReference>
<dbReference type="InterPro" id="IPR006143">
    <property type="entry name" value="RND_pump_MFP"/>
</dbReference>
<evidence type="ECO:0000259" key="8">
    <source>
        <dbReference type="Pfam" id="PF25967"/>
    </source>
</evidence>
<keyword evidence="4" id="KW-0732">Signal</keyword>
<protein>
    <submittedName>
        <fullName evidence="9">Putative Co/Zn/Cd efflux system membrane fusion protein</fullName>
    </submittedName>
</protein>
<feature type="domain" description="Multidrug resistance protein MdtA-like barrel-sandwich hybrid" evidence="6">
    <location>
        <begin position="60"/>
        <end position="186"/>
    </location>
</feature>
<gene>
    <name evidence="9" type="ORF">ADINL_2416</name>
</gene>
<keyword evidence="10" id="KW-1185">Reference proteome</keyword>
<dbReference type="InterPro" id="IPR058625">
    <property type="entry name" value="MdtA-like_BSH"/>
</dbReference>
<feature type="signal peptide" evidence="4">
    <location>
        <begin position="1"/>
        <end position="26"/>
    </location>
</feature>
<evidence type="ECO:0000259" key="7">
    <source>
        <dbReference type="Pfam" id="PF25954"/>
    </source>
</evidence>
<dbReference type="SUPFAM" id="SSF111369">
    <property type="entry name" value="HlyD-like secretion proteins"/>
    <property type="match status" value="1"/>
</dbReference>
<dbReference type="InterPro" id="IPR058627">
    <property type="entry name" value="MdtA-like_C"/>
</dbReference>
<evidence type="ECO:0000259" key="6">
    <source>
        <dbReference type="Pfam" id="PF25917"/>
    </source>
</evidence>
<dbReference type="Gene3D" id="2.40.50.100">
    <property type="match status" value="1"/>
</dbReference>
<dbReference type="PANTHER" id="PTHR30469">
    <property type="entry name" value="MULTIDRUG RESISTANCE PROTEIN MDTA"/>
    <property type="match status" value="1"/>
</dbReference>
<feature type="domain" description="CusB-like beta-barrel" evidence="7">
    <location>
        <begin position="193"/>
        <end position="263"/>
    </location>
</feature>
<comment type="similarity">
    <text evidence="2">Belongs to the membrane fusion protein (MFP) (TC 8.A.1) family.</text>
</comment>
<evidence type="ECO:0000256" key="4">
    <source>
        <dbReference type="SAM" id="SignalP"/>
    </source>
</evidence>
<dbReference type="Pfam" id="PF25876">
    <property type="entry name" value="HH_MFP_RND"/>
    <property type="match status" value="1"/>
</dbReference>
<dbReference type="STRING" id="267850.ADINL_2416"/>
<dbReference type="GO" id="GO:0015562">
    <property type="term" value="F:efflux transmembrane transporter activity"/>
    <property type="evidence" value="ECO:0007669"/>
    <property type="project" value="TreeGrafter"/>
</dbReference>
<evidence type="ECO:0000313" key="9">
    <source>
        <dbReference type="EMBL" id="KDE39287.1"/>
    </source>
</evidence>
<reference evidence="9 10" key="1">
    <citation type="journal article" date="2005" name="Int. J. Syst. Evol. Microbiol.">
        <title>Nitrincola lacisaponensis gen. nov., sp. nov., a novel alkaliphilic bacterium isolated from an alkaline, saline lake.</title>
        <authorList>
            <person name="Dimitriu P.A."/>
            <person name="Shukla S.K."/>
            <person name="Conradt J."/>
            <person name="Marquez M.C."/>
            <person name="Ventosa A."/>
            <person name="Maglia A."/>
            <person name="Peyton B.M."/>
            <person name="Pinkart H.C."/>
            <person name="Mormile M.R."/>
        </authorList>
    </citation>
    <scope>NUCLEOTIDE SEQUENCE [LARGE SCALE GENOMIC DNA]</scope>
    <source>
        <strain evidence="9 10">4CA</strain>
    </source>
</reference>
<dbReference type="GO" id="GO:1990281">
    <property type="term" value="C:efflux pump complex"/>
    <property type="evidence" value="ECO:0007669"/>
    <property type="project" value="TreeGrafter"/>
</dbReference>
<sequence length="352" mass="38324">MKHFRTALSSSVLSLGLAFVTLPVIAQQSQGLPAEVHQVDTTALDQVLNAVGTLRANESVILRPEVSGRISAILFREGEAVSADQPLIQLDSASYEAELAQAQAQANLSRVEYQRAADLLERRVGSQTDRDTRLAQLRVNEAQVELARTQLAKTTIRAPFDAMVGLRHVSPGDFVSAGQDLVEVVDSHEMKLDFTLPERNLSQIQVGQRIEIKVDALPDQTFQGEIYAISPSSRSGSHNLSIRARVPNDEGLLRPGLFARIIIITGQDPQAMMVPESAIIPENNEFFIMRLNDENQVSLVPVTIGSRRIGEVQILSGLEAGDIIVTAGQIKLRPGMPVTPIFPQTDNQGSDA</sequence>
<feature type="domain" description="Multidrug resistance protein MdtA-like alpha-helical hairpin" evidence="5">
    <location>
        <begin position="93"/>
        <end position="153"/>
    </location>
</feature>
<evidence type="ECO:0000259" key="5">
    <source>
        <dbReference type="Pfam" id="PF25876"/>
    </source>
</evidence>
<dbReference type="Gene3D" id="2.40.30.170">
    <property type="match status" value="1"/>
</dbReference>
<dbReference type="Pfam" id="PF25967">
    <property type="entry name" value="RND-MFP_C"/>
    <property type="match status" value="1"/>
</dbReference>
<feature type="domain" description="Multidrug resistance protein MdtA-like C-terminal permuted SH3" evidence="8">
    <location>
        <begin position="270"/>
        <end position="328"/>
    </location>
</feature>